<proteinExistence type="predicted"/>
<dbReference type="EMBL" id="FPIZ01000026">
    <property type="protein sequence ID" value="SFW85189.1"/>
    <property type="molecule type" value="Genomic_DNA"/>
</dbReference>
<gene>
    <name evidence="1" type="ORF">SAMN05661012_05673</name>
    <name evidence="2" type="ORF">SR876_03325</name>
</gene>
<keyword evidence="4" id="KW-1185">Reference proteome</keyword>
<dbReference type="AlphaFoldDB" id="A0A1K1SMT6"/>
<reference evidence="1 3" key="1">
    <citation type="submission" date="2016-11" db="EMBL/GenBank/DDBJ databases">
        <authorList>
            <person name="Jaros S."/>
            <person name="Januszkiewicz K."/>
            <person name="Wedrychowicz H."/>
        </authorList>
    </citation>
    <scope>NUCLEOTIDE SEQUENCE [LARGE SCALE GENOMIC DNA]</scope>
    <source>
        <strain evidence="1 3">DSM 784</strain>
    </source>
</reference>
<dbReference type="OrthoDB" id="880927at2"/>
<dbReference type="RefSeq" id="WP_072364928.1">
    <property type="nucleotide sequence ID" value="NZ_CP139972.1"/>
</dbReference>
<reference evidence="2 4" key="2">
    <citation type="submission" date="2023-11" db="EMBL/GenBank/DDBJ databases">
        <title>MicrobeMod: A computational toolkit for identifying prokaryotic methylation and restriction-modification with nanopore sequencing.</title>
        <authorList>
            <person name="Crits-Christoph A."/>
            <person name="Kang S.C."/>
            <person name="Lee H."/>
            <person name="Ostrov N."/>
        </authorList>
    </citation>
    <scope>NUCLEOTIDE SEQUENCE [LARGE SCALE GENOMIC DNA]</scope>
    <source>
        <strain evidence="2 4">ATCC 23090</strain>
    </source>
</reference>
<evidence type="ECO:0000313" key="1">
    <source>
        <dbReference type="EMBL" id="SFW85189.1"/>
    </source>
</evidence>
<dbReference type="EMBL" id="CP140154">
    <property type="protein sequence ID" value="WQG90514.1"/>
    <property type="molecule type" value="Genomic_DNA"/>
</dbReference>
<evidence type="ECO:0000313" key="3">
    <source>
        <dbReference type="Proteomes" id="UP000183788"/>
    </source>
</evidence>
<evidence type="ECO:0000313" key="4">
    <source>
        <dbReference type="Proteomes" id="UP001326715"/>
    </source>
</evidence>
<accession>A0A1K1SMT6</accession>
<organism evidence="1 3">
    <name type="scientific">Chitinophaga sancti</name>
    <dbReference type="NCBI Taxonomy" id="1004"/>
    <lineage>
        <taxon>Bacteria</taxon>
        <taxon>Pseudomonadati</taxon>
        <taxon>Bacteroidota</taxon>
        <taxon>Chitinophagia</taxon>
        <taxon>Chitinophagales</taxon>
        <taxon>Chitinophagaceae</taxon>
        <taxon>Chitinophaga</taxon>
    </lineage>
</organism>
<sequence>MALLRDSLLFNYVSGSLGDEITIYRRNNQVIVAKKRRKSTKKPTKKQLAQRKMMQLAAAKARQLIKDPELKAYYQSKAGPGQNAFNMALQDAYHSPEIQHIKLEEATVVVTAKDKFRVAEVEVRVLDSAGVILEKGNAVLGRNGIDWYYKIANLAEAERIVAVAVDIPGNETVADLLLAG</sequence>
<dbReference type="Proteomes" id="UP000183788">
    <property type="component" value="Unassembled WGS sequence"/>
</dbReference>
<name>A0A1K1SMT6_9BACT</name>
<dbReference type="Proteomes" id="UP001326715">
    <property type="component" value="Chromosome"/>
</dbReference>
<protein>
    <submittedName>
        <fullName evidence="1">Uncharacterized protein</fullName>
    </submittedName>
</protein>
<evidence type="ECO:0000313" key="2">
    <source>
        <dbReference type="EMBL" id="WQG90514.1"/>
    </source>
</evidence>